<keyword evidence="2" id="KW-1133">Transmembrane helix</keyword>
<dbReference type="Pfam" id="PF11906">
    <property type="entry name" value="DUF3426"/>
    <property type="match status" value="1"/>
</dbReference>
<dbReference type="NCBIfam" id="TIGR02098">
    <property type="entry name" value="MJ0042_CXXC"/>
    <property type="match status" value="1"/>
</dbReference>
<evidence type="ECO:0000313" key="3">
    <source>
        <dbReference type="EMBL" id="NKI16645.1"/>
    </source>
</evidence>
<evidence type="ECO:0000256" key="2">
    <source>
        <dbReference type="SAM" id="Phobius"/>
    </source>
</evidence>
<feature type="transmembrane region" description="Helical" evidence="2">
    <location>
        <begin position="137"/>
        <end position="157"/>
    </location>
</feature>
<protein>
    <submittedName>
        <fullName evidence="3">DUF3426 domain-containing protein</fullName>
    </submittedName>
</protein>
<dbReference type="InterPro" id="IPR011723">
    <property type="entry name" value="Znf/thioredoxin_put"/>
</dbReference>
<dbReference type="Proteomes" id="UP000765845">
    <property type="component" value="Unassembled WGS sequence"/>
</dbReference>
<dbReference type="EMBL" id="JAAWWK010000002">
    <property type="protein sequence ID" value="NKI16645.1"/>
    <property type="molecule type" value="Genomic_DNA"/>
</dbReference>
<keyword evidence="4" id="KW-1185">Reference proteome</keyword>
<keyword evidence="2" id="KW-0472">Membrane</keyword>
<dbReference type="RefSeq" id="WP_168449204.1">
    <property type="nucleotide sequence ID" value="NZ_JAAWWK010000002.1"/>
</dbReference>
<keyword evidence="2" id="KW-0812">Transmembrane</keyword>
<organism evidence="3 4">
    <name type="scientific">Spongiibacter thalassae</name>
    <dbReference type="NCBI Taxonomy" id="2721624"/>
    <lineage>
        <taxon>Bacteria</taxon>
        <taxon>Pseudomonadati</taxon>
        <taxon>Pseudomonadota</taxon>
        <taxon>Gammaproteobacteria</taxon>
        <taxon>Cellvibrionales</taxon>
        <taxon>Spongiibacteraceae</taxon>
        <taxon>Spongiibacter</taxon>
    </lineage>
</organism>
<proteinExistence type="predicted"/>
<dbReference type="InterPro" id="IPR021834">
    <property type="entry name" value="DUF3426"/>
</dbReference>
<gene>
    <name evidence="3" type="ORF">HCU74_04330</name>
</gene>
<comment type="caution">
    <text evidence="3">The sequence shown here is derived from an EMBL/GenBank/DDBJ whole genome shotgun (WGS) entry which is preliminary data.</text>
</comment>
<reference evidence="3 4" key="1">
    <citation type="submission" date="2020-04" db="EMBL/GenBank/DDBJ databases">
        <authorList>
            <person name="Yoon J."/>
        </authorList>
    </citation>
    <scope>NUCLEOTIDE SEQUENCE [LARGE SCALE GENOMIC DNA]</scope>
    <source>
        <strain evidence="3 4">KMU-166</strain>
    </source>
</reference>
<name>A0ABX1GBX8_9GAMM</name>
<sequence length="299" mass="33109">MTVDSVTCPECQTRFRCQHHQLEAADGFLRCGVCQHVFNATQQLSEDRQRALNLDTPPSFANDEIEPPPTATPGQNTGPALALNRFIPIDDSPVTTETSPLRDNHGGDSDNQDLLNGLSTLNHGFEYHQRRPHGRRWPWVIVNLCAIVVLAAQIAYWQRDWILNHPQLDGTVKSRILDFCQQVSVRCENAPAPTTGQTSVVSRNLLVRQHPEVDHALIVDAILLNPAEHKTPFPALHLSFSDIHGTEVASRIFSPREYLAGELNALSSLASQQPVHIALEIVNPGAEAVNYQLKLLAAQ</sequence>
<feature type="region of interest" description="Disordered" evidence="1">
    <location>
        <begin position="56"/>
        <end position="115"/>
    </location>
</feature>
<evidence type="ECO:0000256" key="1">
    <source>
        <dbReference type="SAM" id="MobiDB-lite"/>
    </source>
</evidence>
<evidence type="ECO:0000313" key="4">
    <source>
        <dbReference type="Proteomes" id="UP000765845"/>
    </source>
</evidence>
<accession>A0ABX1GBX8</accession>